<dbReference type="AlphaFoldDB" id="A0AAD0YFG1"/>
<name>A0AAD0YFG1_CHRNA</name>
<evidence type="ECO:0000313" key="2">
    <source>
        <dbReference type="Proteomes" id="UP000278288"/>
    </source>
</evidence>
<dbReference type="InterPro" id="IPR043749">
    <property type="entry name" value="DUF5694"/>
</dbReference>
<dbReference type="Proteomes" id="UP000278288">
    <property type="component" value="Chromosome"/>
</dbReference>
<keyword evidence="2" id="KW-1185">Reference proteome</keyword>
<reference evidence="1 2" key="1">
    <citation type="submission" date="2018-11" db="EMBL/GenBank/DDBJ databases">
        <title>Proposal to divide the Flavobacteriaceae and reorganize its genera based on Amino Acid Identity values calculated from whole genome sequences.</title>
        <authorList>
            <person name="Nicholson A.C."/>
            <person name="Gulvik C.A."/>
            <person name="Whitney A.M."/>
            <person name="Humrighouse B.W."/>
            <person name="Bell M."/>
            <person name="Holmes B."/>
            <person name="Steigerwalt A.G."/>
            <person name="Villarma A."/>
            <person name="Sheth M."/>
            <person name="Batra D."/>
            <person name="Pryor J."/>
            <person name="Bernardet J.-F."/>
            <person name="Hugo C."/>
            <person name="Kampfer P."/>
            <person name="Newman J."/>
            <person name="McQuiston J.R."/>
        </authorList>
    </citation>
    <scope>NUCLEOTIDE SEQUENCE [LARGE SCALE GENOMIC DNA]</scope>
    <source>
        <strain evidence="1 2">G0041</strain>
    </source>
</reference>
<accession>A0AAD0YFG1</accession>
<organism evidence="1 2">
    <name type="scientific">Chryseobacterium nakagawai</name>
    <dbReference type="NCBI Taxonomy" id="1241982"/>
    <lineage>
        <taxon>Bacteria</taxon>
        <taxon>Pseudomonadati</taxon>
        <taxon>Bacteroidota</taxon>
        <taxon>Flavobacteriia</taxon>
        <taxon>Flavobacteriales</taxon>
        <taxon>Weeksellaceae</taxon>
        <taxon>Chryseobacterium group</taxon>
        <taxon>Chryseobacterium</taxon>
    </lineage>
</organism>
<gene>
    <name evidence="1" type="ORF">EG343_05100</name>
</gene>
<dbReference type="KEGG" id="cnk:EG343_05100"/>
<sequence>MLAAIIPQKLFNSENKIKNMKKITLFFALAFGIIVSGQTQKTKILLIGTIHFETPHTDQFELKVDDFLSAKRQSELENLTNVLSQTKATKVMIERPIDKQGATDSLYSLYVTDRYKMTVSEREQIGFRLAKKLKLNRVNCIDKFYGMTHDSLMAATAKENNQLYLLKDLQVHAKAMISDFDNKLKNGTITDVLKYINKPEELKRNLSIYLNYIAKVGAGKNFAGAQYVSDWYLRNLAIYSNILDQIEPSDHYVVLIFGQGHIPILKHFLENNDNFEVVELKSVLK</sequence>
<evidence type="ECO:0000313" key="1">
    <source>
        <dbReference type="EMBL" id="AZA90041.1"/>
    </source>
</evidence>
<proteinExistence type="predicted"/>
<dbReference type="Pfam" id="PF18950">
    <property type="entry name" value="DUF5694"/>
    <property type="match status" value="1"/>
</dbReference>
<protein>
    <submittedName>
        <fullName evidence="1">Uncharacterized protein</fullName>
    </submittedName>
</protein>
<dbReference type="EMBL" id="CP033923">
    <property type="protein sequence ID" value="AZA90041.1"/>
    <property type="molecule type" value="Genomic_DNA"/>
</dbReference>